<reference evidence="3 4" key="1">
    <citation type="journal article" date="2016" name="Genome Biol. Evol.">
        <title>Divergent and convergent evolution of fungal pathogenicity.</title>
        <authorList>
            <person name="Shang Y."/>
            <person name="Xiao G."/>
            <person name="Zheng P."/>
            <person name="Cen K."/>
            <person name="Zhan S."/>
            <person name="Wang C."/>
        </authorList>
    </citation>
    <scope>NUCLEOTIDE SEQUENCE [LARGE SCALE GENOMIC DNA]</scope>
    <source>
        <strain evidence="3 4">RCEF 2490</strain>
    </source>
</reference>
<evidence type="ECO:0000313" key="4">
    <source>
        <dbReference type="Proteomes" id="UP000078544"/>
    </source>
</evidence>
<feature type="compositionally biased region" description="Polar residues" evidence="1">
    <location>
        <begin position="482"/>
        <end position="493"/>
    </location>
</feature>
<feature type="compositionally biased region" description="Basic and acidic residues" evidence="1">
    <location>
        <begin position="49"/>
        <end position="70"/>
    </location>
</feature>
<keyword evidence="2" id="KW-0812">Transmembrane</keyword>
<feature type="compositionally biased region" description="Low complexity" evidence="1">
    <location>
        <begin position="95"/>
        <end position="110"/>
    </location>
</feature>
<evidence type="ECO:0000256" key="1">
    <source>
        <dbReference type="SAM" id="MobiDB-lite"/>
    </source>
</evidence>
<keyword evidence="4" id="KW-1185">Reference proteome</keyword>
<comment type="caution">
    <text evidence="3">The sequence shown here is derived from an EMBL/GenBank/DDBJ whole genome shotgun (WGS) entry which is preliminary data.</text>
</comment>
<organism evidence="3 4">
    <name type="scientific">Moelleriella libera RCEF 2490</name>
    <dbReference type="NCBI Taxonomy" id="1081109"/>
    <lineage>
        <taxon>Eukaryota</taxon>
        <taxon>Fungi</taxon>
        <taxon>Dikarya</taxon>
        <taxon>Ascomycota</taxon>
        <taxon>Pezizomycotina</taxon>
        <taxon>Sordariomycetes</taxon>
        <taxon>Hypocreomycetidae</taxon>
        <taxon>Hypocreales</taxon>
        <taxon>Clavicipitaceae</taxon>
        <taxon>Moelleriella</taxon>
    </lineage>
</organism>
<feature type="compositionally biased region" description="Basic and acidic residues" evidence="1">
    <location>
        <begin position="557"/>
        <end position="574"/>
    </location>
</feature>
<protein>
    <submittedName>
        <fullName evidence="3">Uncharacterized protein</fullName>
    </submittedName>
</protein>
<dbReference type="STRING" id="1081109.A0A167YLW6"/>
<proteinExistence type="predicted"/>
<dbReference type="Proteomes" id="UP000078544">
    <property type="component" value="Unassembled WGS sequence"/>
</dbReference>
<dbReference type="OrthoDB" id="4961425at2759"/>
<gene>
    <name evidence="3" type="ORF">AAL_06747</name>
</gene>
<keyword evidence="2" id="KW-1133">Transmembrane helix</keyword>
<keyword evidence="2" id="KW-0472">Membrane</keyword>
<feature type="region of interest" description="Disordered" evidence="1">
    <location>
        <begin position="456"/>
        <end position="536"/>
    </location>
</feature>
<feature type="region of interest" description="Disordered" evidence="1">
    <location>
        <begin position="429"/>
        <end position="448"/>
    </location>
</feature>
<sequence>MAASRVEHRHGSRGAKCQHHAAAAAAAAIESKMNKTLTSAASRCTAGLEESKPTEQHQRHQSDADPDRHQPSLVDGPPMRIPPIEPTNGGPPALTARTTTAATAATTTTTTTTTTARRSCDGAGTGAGACGPDCSFDCRSQCRSASDSRFVDDGGGGDQLTMHRQSQAAMGQAPARLHPRRRQNSIQGPSRIRPCDDPATHPRPVNAIASEPEPDVSISKVHHRRQDFFDPPPSASPSLSTIQDPFLKSFLQSSPSSLNTPASSEQSSTALTVTIVLAALAGLAILLLASLLLFLRWRRPAAPSAVASRRPRGRGPSKLRMQAYRDIKDPGSSLNSPTTPTPLLQSPRSAASFAMSAGASSRFSPTPGHGKLTPPPRLLERRYHQSTKSDSSIPLVRKASHQRWGKPSSLSILRSGEQASYAPSDVYEDDTVYSEPRTPPAAGPSHRYEHYNLSQTRLAASSRNSSSSSSSSSSSHFFAGKNVSSFSSNYTSPPRTPGVPPEVMGLASPGPPPTRALPSPPLRHWQINPLSPSADNEMDRVLPEEIGVAIGSPMTLDAKHREKRPRLDERDMERLGGTYSPFKR</sequence>
<name>A0A167YLW6_9HYPO</name>
<feature type="region of interest" description="Disordered" evidence="1">
    <location>
        <begin position="34"/>
        <end position="110"/>
    </location>
</feature>
<feature type="region of interest" description="Disordered" evidence="1">
    <location>
        <begin position="327"/>
        <end position="422"/>
    </location>
</feature>
<feature type="compositionally biased region" description="Low complexity" evidence="1">
    <location>
        <begin position="330"/>
        <end position="364"/>
    </location>
</feature>
<dbReference type="EMBL" id="AZGY01000018">
    <property type="protein sequence ID" value="KZZ91511.1"/>
    <property type="molecule type" value="Genomic_DNA"/>
</dbReference>
<evidence type="ECO:0000313" key="3">
    <source>
        <dbReference type="EMBL" id="KZZ91511.1"/>
    </source>
</evidence>
<feature type="region of interest" description="Disordered" evidence="1">
    <location>
        <begin position="146"/>
        <end position="214"/>
    </location>
</feature>
<feature type="region of interest" description="Disordered" evidence="1">
    <location>
        <begin position="552"/>
        <end position="584"/>
    </location>
</feature>
<accession>A0A167YLW6</accession>
<dbReference type="AlphaFoldDB" id="A0A167YLW6"/>
<feature type="compositionally biased region" description="Low complexity" evidence="1">
    <location>
        <begin position="461"/>
        <end position="475"/>
    </location>
</feature>
<feature type="compositionally biased region" description="Pro residues" evidence="1">
    <location>
        <begin position="509"/>
        <end position="521"/>
    </location>
</feature>
<feature type="transmembrane region" description="Helical" evidence="2">
    <location>
        <begin position="270"/>
        <end position="295"/>
    </location>
</feature>
<evidence type="ECO:0000256" key="2">
    <source>
        <dbReference type="SAM" id="Phobius"/>
    </source>
</evidence>